<evidence type="ECO:0000256" key="6">
    <source>
        <dbReference type="ARBA" id="ARBA00022989"/>
    </source>
</evidence>
<dbReference type="InParanoid" id="A0A0D1E170"/>
<feature type="transmembrane region" description="Helical" evidence="10">
    <location>
        <begin position="528"/>
        <end position="549"/>
    </location>
</feature>
<evidence type="ECO:0000313" key="12">
    <source>
        <dbReference type="Proteomes" id="UP000000561"/>
    </source>
</evidence>
<evidence type="ECO:0000256" key="4">
    <source>
        <dbReference type="ARBA" id="ARBA00022692"/>
    </source>
</evidence>
<evidence type="ECO:0000256" key="9">
    <source>
        <dbReference type="ARBA" id="ARBA00045912"/>
    </source>
</evidence>
<evidence type="ECO:0000256" key="5">
    <source>
        <dbReference type="ARBA" id="ARBA00022824"/>
    </source>
</evidence>
<proteinExistence type="inferred from homology"/>
<feature type="transmembrane region" description="Helical" evidence="10">
    <location>
        <begin position="213"/>
        <end position="236"/>
    </location>
</feature>
<keyword evidence="4 10" id="KW-0812">Transmembrane</keyword>
<feature type="transmembrane region" description="Helical" evidence="10">
    <location>
        <begin position="138"/>
        <end position="160"/>
    </location>
</feature>
<dbReference type="EMBL" id="CM003144">
    <property type="protein sequence ID" value="KIS69919.1"/>
    <property type="molecule type" value="Genomic_DNA"/>
</dbReference>
<keyword evidence="6 10" id="KW-1133">Transmembrane helix</keyword>
<feature type="transmembrane region" description="Helical" evidence="10">
    <location>
        <begin position="12"/>
        <end position="33"/>
    </location>
</feature>
<keyword evidence="7 10" id="KW-0472">Membrane</keyword>
<comment type="similarity">
    <text evidence="3 10">Belongs to the RFT1 family.</text>
</comment>
<name>A0A0D1E170_MYCMD</name>
<dbReference type="PANTHER" id="PTHR13117:SF5">
    <property type="entry name" value="PROTEIN RFT1 HOMOLOG"/>
    <property type="match status" value="1"/>
</dbReference>
<keyword evidence="10" id="KW-0813">Transport</keyword>
<dbReference type="PANTHER" id="PTHR13117">
    <property type="entry name" value="ENDOPLASMIC RETICULUM MULTISPAN TRANSMEMBRANE PROTEIN-RELATED"/>
    <property type="match status" value="1"/>
</dbReference>
<dbReference type="FunCoup" id="A0A0D1E170">
    <property type="interactions" value="299"/>
</dbReference>
<dbReference type="GO" id="GO:0006488">
    <property type="term" value="P:dolichol-linked oligosaccharide biosynthetic process"/>
    <property type="evidence" value="ECO:0007669"/>
    <property type="project" value="InterPro"/>
</dbReference>
<dbReference type="InterPro" id="IPR007594">
    <property type="entry name" value="RFT1"/>
</dbReference>
<evidence type="ECO:0000256" key="3">
    <source>
        <dbReference type="ARBA" id="ARBA00010288"/>
    </source>
</evidence>
<dbReference type="STRING" id="237631.A0A0D1E170"/>
<dbReference type="OrthoDB" id="9979195at2759"/>
<feature type="transmembrane region" description="Helical" evidence="10">
    <location>
        <begin position="488"/>
        <end position="507"/>
    </location>
</feature>
<feature type="transmembrane region" description="Helical" evidence="10">
    <location>
        <begin position="419"/>
        <end position="437"/>
    </location>
</feature>
<organism evidence="11 12">
    <name type="scientific">Mycosarcoma maydis</name>
    <name type="common">Corn smut fungus</name>
    <name type="synonym">Ustilago maydis</name>
    <dbReference type="NCBI Taxonomy" id="5270"/>
    <lineage>
        <taxon>Eukaryota</taxon>
        <taxon>Fungi</taxon>
        <taxon>Dikarya</taxon>
        <taxon>Basidiomycota</taxon>
        <taxon>Ustilaginomycotina</taxon>
        <taxon>Ustilaginomycetes</taxon>
        <taxon>Ustilaginales</taxon>
        <taxon>Ustilaginaceae</taxon>
        <taxon>Mycosarcoma</taxon>
    </lineage>
</organism>
<evidence type="ECO:0000256" key="10">
    <source>
        <dbReference type="RuleBase" id="RU365067"/>
    </source>
</evidence>
<feature type="transmembrane region" description="Helical" evidence="10">
    <location>
        <begin position="104"/>
        <end position="126"/>
    </location>
</feature>
<dbReference type="AlphaFoldDB" id="A0A0D1E170"/>
<dbReference type="RefSeq" id="XP_011388722.1">
    <property type="nucleotide sequence ID" value="XM_011390420.1"/>
</dbReference>
<feature type="transmembrane region" description="Helical" evidence="10">
    <location>
        <begin position="45"/>
        <end position="64"/>
    </location>
</feature>
<evidence type="ECO:0000256" key="2">
    <source>
        <dbReference type="ARBA" id="ARBA00004922"/>
    </source>
</evidence>
<dbReference type="GO" id="GO:0005789">
    <property type="term" value="C:endoplasmic reticulum membrane"/>
    <property type="evidence" value="ECO:0000318"/>
    <property type="project" value="GO_Central"/>
</dbReference>
<dbReference type="eggNOG" id="KOG2864">
    <property type="taxonomic scope" value="Eukaryota"/>
</dbReference>
<dbReference type="GeneID" id="23563180"/>
<dbReference type="Pfam" id="PF04506">
    <property type="entry name" value="Rft-1"/>
    <property type="match status" value="1"/>
</dbReference>
<keyword evidence="12" id="KW-1185">Reference proteome</keyword>
<feature type="transmembrane region" description="Helical" evidence="10">
    <location>
        <begin position="569"/>
        <end position="591"/>
    </location>
</feature>
<evidence type="ECO:0000256" key="7">
    <source>
        <dbReference type="ARBA" id="ARBA00023136"/>
    </source>
</evidence>
<gene>
    <name evidence="11" type="ORF">UMAG_02433</name>
</gene>
<dbReference type="KEGG" id="uma:UMAG_02433"/>
<feature type="transmembrane region" description="Helical" evidence="10">
    <location>
        <begin position="449"/>
        <end position="468"/>
    </location>
</feature>
<comment type="subcellular location">
    <subcellularLocation>
        <location evidence="1 10">Endoplasmic reticulum membrane</location>
        <topology evidence="1 10">Multi-pass membrane protein</topology>
    </subcellularLocation>
</comment>
<protein>
    <recommendedName>
        <fullName evidence="8 10">Man(5)GlcNAc(2)-PP-dolichol translocation protein RFT1</fullName>
    </recommendedName>
</protein>
<keyword evidence="5 10" id="KW-0256">Endoplasmic reticulum</keyword>
<dbReference type="Proteomes" id="UP000000561">
    <property type="component" value="Chromosome 5"/>
</dbReference>
<dbReference type="GO" id="GO:0034203">
    <property type="term" value="P:glycolipid translocation"/>
    <property type="evidence" value="ECO:0000318"/>
    <property type="project" value="GO_Central"/>
</dbReference>
<dbReference type="VEuPathDB" id="FungiDB:UMAG_02433"/>
<comment type="pathway">
    <text evidence="2">Protein modification; protein glycosylation.</text>
</comment>
<accession>A0A0D1E170</accession>
<sequence length="614" mass="66772">MADPRKTAAAGAASSASTLILLQICSRILTFVLNQLLVRLVSPSVFGLANIQLELLISTILFLSRDAFRTILIRNECLATSSSTMGQVKISGARKGSTNSVHNLSLLPIPIGFTLTMAACTVYIRYISPEAMRFVPTFRVSIALYALGALSELVCEPLIIRAVRLGHPTWRVKAEGIGVFVKTTSTIATIVIVPRLNIASLQTYLVDERATALFAFGIGQASYSFVILAVLMVLFFQEYGVSDTLDLYIARPDSLRGAEKLKGTTRTIWFDRRTLSLCATMAQQGLLKHCLTEADKFAVARYATLEDQGGYALASNYGSLVARILFQPIEETTRIVFSAQLPALDCTTNQRTSSRPDLSEDAVERVGSMLCGLFRMHILLACCMTAFGAPLSTPFLYIVAGPRWALETSAPTILAAYTWYLPIMGINGIVEGFVQSVASEAQVNRYSRVLLVASAGFIMALAMMNVLVDRSNVMEFVLGKTALVWANAFSLAIRAAWCWSFVIAYVGRAATNKKHTFDVSPRAALPSSSTLVMFALVAAMLRVATPTLMPNTSQLSLTAHAGRWSALRLLLPTLTLTASCLATVLCTVILVERHQLQHALRSLGRAGNQTRKSQ</sequence>
<reference evidence="11 12" key="1">
    <citation type="journal article" date="2006" name="Nature">
        <title>Insights from the genome of the biotrophic fungal plant pathogen Ustilago maydis.</title>
        <authorList>
            <person name="Kamper J."/>
            <person name="Kahmann R."/>
            <person name="Bolker M."/>
            <person name="Ma L.J."/>
            <person name="Brefort T."/>
            <person name="Saville B.J."/>
            <person name="Banuett F."/>
            <person name="Kronstad J.W."/>
            <person name="Gold S.E."/>
            <person name="Muller O."/>
            <person name="Perlin M.H."/>
            <person name="Wosten H.A."/>
            <person name="de Vries R."/>
            <person name="Ruiz-Herrera J."/>
            <person name="Reynaga-Pena C.G."/>
            <person name="Snetselaar K."/>
            <person name="McCann M."/>
            <person name="Perez-Martin J."/>
            <person name="Feldbrugge M."/>
            <person name="Basse C.W."/>
            <person name="Steinberg G."/>
            <person name="Ibeas J.I."/>
            <person name="Holloman W."/>
            <person name="Guzman P."/>
            <person name="Farman M."/>
            <person name="Stajich J.E."/>
            <person name="Sentandreu R."/>
            <person name="Gonzalez-Prieto J.M."/>
            <person name="Kennell J.C."/>
            <person name="Molina L."/>
            <person name="Schirawski J."/>
            <person name="Mendoza-Mendoza A."/>
            <person name="Greilinger D."/>
            <person name="Munch K."/>
            <person name="Rossel N."/>
            <person name="Scherer M."/>
            <person name="Vranes M."/>
            <person name="Ladendorf O."/>
            <person name="Vincon V."/>
            <person name="Fuchs U."/>
            <person name="Sandrock B."/>
            <person name="Meng S."/>
            <person name="Ho E.C."/>
            <person name="Cahill M.J."/>
            <person name="Boyce K.J."/>
            <person name="Klose J."/>
            <person name="Klosterman S.J."/>
            <person name="Deelstra H.J."/>
            <person name="Ortiz-Castellanos L."/>
            <person name="Li W."/>
            <person name="Sanchez-Alonso P."/>
            <person name="Schreier P.H."/>
            <person name="Hauser-Hahn I."/>
            <person name="Vaupel M."/>
            <person name="Koopmann E."/>
            <person name="Friedrich G."/>
            <person name="Voss H."/>
            <person name="Schluter T."/>
            <person name="Margolis J."/>
            <person name="Platt D."/>
            <person name="Swimmer C."/>
            <person name="Gnirke A."/>
            <person name="Chen F."/>
            <person name="Vysotskaia V."/>
            <person name="Mannhaupt G."/>
            <person name="Guldener U."/>
            <person name="Munsterkotter M."/>
            <person name="Haase D."/>
            <person name="Oesterheld M."/>
            <person name="Mewes H.W."/>
            <person name="Mauceli E.W."/>
            <person name="DeCaprio D."/>
            <person name="Wade C.M."/>
            <person name="Butler J."/>
            <person name="Young S."/>
            <person name="Jaffe D.B."/>
            <person name="Calvo S."/>
            <person name="Nusbaum C."/>
            <person name="Galagan J."/>
            <person name="Birren B.W."/>
        </authorList>
    </citation>
    <scope>NUCLEOTIDE SEQUENCE [LARGE SCALE GENOMIC DNA]</scope>
    <source>
        <strain evidence="12">DSM 14603 / FGSC 9021 / UM521</strain>
    </source>
</reference>
<comment type="function">
    <text evidence="9 10">Intramembrane glycolipid transporter that operates in the biosynthetic pathway of dolichol-linked oligosaccharides, the glycan precursors employed in protein asparagine (N)-glycosylation. The sequential addition of sugars to dolichol pyrophosphate produces dolichol-linked oligosaccharides containing fourteen sugars, including two GlcNAcs, nine mannoses and three glucoses. Once assembled, the oligosaccharide is transferred from the lipid to nascent proteins by oligosaccharyltransferases. The assembly of dolichol-linked oligosaccharides begins on the cytosolic side of the endoplasmic reticulum membrane and finishes in its lumen. RFT1 could mediate the translocation of the cytosolically oriented intermediate DolPP-GlcNAc2Man5, produced by ALG11, into the ER lumen where dolichol-linked oligosaccharides assembly continues. However, the intramembrane lipid transporter activity could not be confirmed in vitro.</text>
</comment>
<evidence type="ECO:0000313" key="11">
    <source>
        <dbReference type="EMBL" id="KIS69919.1"/>
    </source>
</evidence>
<feature type="transmembrane region" description="Helical" evidence="10">
    <location>
        <begin position="378"/>
        <end position="399"/>
    </location>
</feature>
<feature type="transmembrane region" description="Helical" evidence="10">
    <location>
        <begin position="172"/>
        <end position="193"/>
    </location>
</feature>
<evidence type="ECO:0000256" key="1">
    <source>
        <dbReference type="ARBA" id="ARBA00004477"/>
    </source>
</evidence>
<evidence type="ECO:0000256" key="8">
    <source>
        <dbReference type="ARBA" id="ARBA00044793"/>
    </source>
</evidence>